<protein>
    <submittedName>
        <fullName evidence="1">Uncharacterized protein</fullName>
    </submittedName>
</protein>
<dbReference type="AlphaFoldDB" id="A0A3E2N4V3"/>
<dbReference type="EMBL" id="QOHO01000112">
    <property type="protein sequence ID" value="RFZ75931.1"/>
    <property type="molecule type" value="Genomic_DNA"/>
</dbReference>
<sequence>IIDEKITNLNSNLAQKADKSSLGIKITLPDTGVFHINRQTIMEYPDYYAVAITIVPTTTPVTDTPMLIFPKQLATCVLPITTGYANGITYASNNNQMFYRLLSGTINNTTEIIINGIIPKA</sequence>
<comment type="caution">
    <text evidence="1">The sequence shown here is derived from an EMBL/GenBank/DDBJ whole genome shotgun (WGS) entry which is preliminary data.</text>
</comment>
<reference evidence="1 2" key="1">
    <citation type="submission" date="2018-07" db="EMBL/GenBank/DDBJ databases">
        <title>New species, Clostridium PI-S10-A1B.</title>
        <authorList>
            <person name="Krishna G."/>
            <person name="Summeta K."/>
            <person name="Shikha S."/>
            <person name="Prabhu P.B."/>
            <person name="Suresh K."/>
        </authorList>
    </citation>
    <scope>NUCLEOTIDE SEQUENCE [LARGE SCALE GENOMIC DNA]</scope>
    <source>
        <strain evidence="1 2">PI-S10-A1B</strain>
    </source>
</reference>
<gene>
    <name evidence="1" type="ORF">DS742_26430</name>
</gene>
<proteinExistence type="predicted"/>
<dbReference type="Proteomes" id="UP000260680">
    <property type="component" value="Unassembled WGS sequence"/>
</dbReference>
<name>A0A3E2N4V3_9FIRM</name>
<evidence type="ECO:0000313" key="1">
    <source>
        <dbReference type="EMBL" id="RFZ75931.1"/>
    </source>
</evidence>
<organism evidence="1 2">
    <name type="scientific">Lacrimispora amygdalina</name>
    <dbReference type="NCBI Taxonomy" id="253257"/>
    <lineage>
        <taxon>Bacteria</taxon>
        <taxon>Bacillati</taxon>
        <taxon>Bacillota</taxon>
        <taxon>Clostridia</taxon>
        <taxon>Lachnospirales</taxon>
        <taxon>Lachnospiraceae</taxon>
        <taxon>Lacrimispora</taxon>
    </lineage>
</organism>
<dbReference type="RefSeq" id="WP_170313600.1">
    <property type="nucleotide sequence ID" value="NZ_QOHO01000112.1"/>
</dbReference>
<accession>A0A3E2N4V3</accession>
<feature type="non-terminal residue" evidence="1">
    <location>
        <position position="1"/>
    </location>
</feature>
<evidence type="ECO:0000313" key="2">
    <source>
        <dbReference type="Proteomes" id="UP000260680"/>
    </source>
</evidence>